<keyword evidence="1" id="KW-1133">Transmembrane helix</keyword>
<keyword evidence="1" id="KW-0472">Membrane</keyword>
<feature type="domain" description="LTD" evidence="2">
    <location>
        <begin position="157"/>
        <end position="275"/>
    </location>
</feature>
<dbReference type="GO" id="GO:0005635">
    <property type="term" value="C:nuclear envelope"/>
    <property type="evidence" value="ECO:0007669"/>
    <property type="project" value="TreeGrafter"/>
</dbReference>
<dbReference type="GO" id="GO:0005737">
    <property type="term" value="C:cytoplasm"/>
    <property type="evidence" value="ECO:0007669"/>
    <property type="project" value="TreeGrafter"/>
</dbReference>
<gene>
    <name evidence="3" type="ORF">E5288_WYG013565</name>
</gene>
<dbReference type="InterPro" id="IPR001322">
    <property type="entry name" value="Lamin_tail_dom"/>
</dbReference>
<feature type="transmembrane region" description="Helical" evidence="1">
    <location>
        <begin position="664"/>
        <end position="684"/>
    </location>
</feature>
<dbReference type="AlphaFoldDB" id="A0A6B0QSL3"/>
<dbReference type="InterPro" id="IPR042840">
    <property type="entry name" value="LMNTD1"/>
</dbReference>
<dbReference type="PROSITE" id="PS51841">
    <property type="entry name" value="LTD"/>
    <property type="match status" value="1"/>
</dbReference>
<evidence type="ECO:0000259" key="2">
    <source>
        <dbReference type="PROSITE" id="PS51841"/>
    </source>
</evidence>
<dbReference type="InterPro" id="IPR036415">
    <property type="entry name" value="Lamin_tail_dom_sf"/>
</dbReference>
<dbReference type="EMBL" id="VBQZ03000003">
    <property type="protein sequence ID" value="MXQ80010.1"/>
    <property type="molecule type" value="Genomic_DNA"/>
</dbReference>
<evidence type="ECO:0000256" key="1">
    <source>
        <dbReference type="SAM" id="Phobius"/>
    </source>
</evidence>
<dbReference type="Gene3D" id="2.60.40.1260">
    <property type="entry name" value="Lamin Tail domain"/>
    <property type="match status" value="1"/>
</dbReference>
<feature type="transmembrane region" description="Helical" evidence="1">
    <location>
        <begin position="552"/>
        <end position="569"/>
    </location>
</feature>
<dbReference type="Pfam" id="PF00932">
    <property type="entry name" value="LTD"/>
    <property type="match status" value="1"/>
</dbReference>
<comment type="caution">
    <text evidence="3">The sequence shown here is derived from an EMBL/GenBank/DDBJ whole genome shotgun (WGS) entry which is preliminary data.</text>
</comment>
<keyword evidence="4" id="KW-1185">Reference proteome</keyword>
<evidence type="ECO:0000313" key="3">
    <source>
        <dbReference type="EMBL" id="MXQ80010.1"/>
    </source>
</evidence>
<dbReference type="SUPFAM" id="SSF74853">
    <property type="entry name" value="Lamin A/C globular tail domain"/>
    <property type="match status" value="1"/>
</dbReference>
<evidence type="ECO:0000313" key="4">
    <source>
        <dbReference type="Proteomes" id="UP000322234"/>
    </source>
</evidence>
<protein>
    <recommendedName>
        <fullName evidence="2">LTD domain-containing protein</fullName>
    </recommendedName>
</protein>
<organism evidence="3 4">
    <name type="scientific">Bos mutus</name>
    <name type="common">wild yak</name>
    <dbReference type="NCBI Taxonomy" id="72004"/>
    <lineage>
        <taxon>Eukaryota</taxon>
        <taxon>Metazoa</taxon>
        <taxon>Chordata</taxon>
        <taxon>Craniata</taxon>
        <taxon>Vertebrata</taxon>
        <taxon>Euteleostomi</taxon>
        <taxon>Mammalia</taxon>
        <taxon>Eutheria</taxon>
        <taxon>Laurasiatheria</taxon>
        <taxon>Artiodactyla</taxon>
        <taxon>Ruminantia</taxon>
        <taxon>Pecora</taxon>
        <taxon>Bovidae</taxon>
        <taxon>Bovinae</taxon>
        <taxon>Bos</taxon>
    </lineage>
</organism>
<dbReference type="PANTHER" id="PTHR47012:SF1">
    <property type="entry name" value="LAMIN TAIL DOMAIN-CONTAINING PROTEIN 1"/>
    <property type="match status" value="1"/>
</dbReference>
<feature type="transmembrane region" description="Helical" evidence="1">
    <location>
        <begin position="632"/>
        <end position="652"/>
    </location>
</feature>
<dbReference type="PANTHER" id="PTHR47012">
    <property type="entry name" value="LAMIN TAIL DOMAIN-CONTAINING PROTEIN 1"/>
    <property type="match status" value="1"/>
</dbReference>
<keyword evidence="1" id="KW-0812">Transmembrane</keyword>
<accession>A0A6B0QSL3</accession>
<name>A0A6B0QSL3_9CETA</name>
<feature type="transmembrane region" description="Helical" evidence="1">
    <location>
        <begin position="601"/>
        <end position="620"/>
    </location>
</feature>
<proteinExistence type="predicted"/>
<sequence length="1090" mass="124827">MSAVLQSGVHELEDKMETQAQIEDSQDDVPKKLPSLVHFFPTSTDSDSTTLACSRSFSDEIPLSYCLSSPQVSGATISTIGPKPLKPALVTHSHSENSLGLNVVKIPKKHSIPVLAGEPAVIGEGEDYFLSLFGDKRKVVQSFHEKSWKHFSMILEEVGQSRSSAVGDIKIAEVNVKGLFVKLINSSPDKELEIGNHTLQQNVGGQTISLYRFLPGIIMQANSTVTVWTAASEVKHQSPSDFLWKEQNRFQTGPNCTTILCKPNGEAVAWYTPIHWKQAWEKLETDIEFDRCSIISATPQRHMFHWPAVVTTSKEKQDQCKRDSSKCQVEQVQAFLKREKEIPPTLFPTRSPWCRSPNVPAHPYCALTKAHNTSVAEHSLNRQLRSTRTDPVQFRLWAISDSLQFNKLSFICPEIKVFFSHKNILPIRNASRKGGTFIRKIILNNMFKSNDFSLLLLDFRRFRLSCISKHFNIIKQKYFKVMKDYNLIYENTSLMTPCFRKNKTTFHLWARSNLYLGSSIQDQEKTGHLSYESNRQSIQHLKKKKAKIICRYIFRSHQIMAFFHISVMINFLLNIYVAFGAINFCHLCCMINFLRMRNREIAHLYFLPSSYLLYPHPILVDGADDKTIWGQGLFLALFCLTTMVTDLFSEPLCGKLFAFSGSKILLHLSVNDFGIAVISGVSVLRKLFKCSRWTVCKILQSVEISRIFVSHNLLSFKSVGYPVLCVPSHTFLCHSKDDNILENNTRMPNMMQPAFHTGKERKPAASKNMAEGMIASVSENKSCLCLIAQLNTSGKDTFNKAKNPKIKNQKNTKIKLNIKLHVLSGTWTVPNRCHGADFKKQQLKNIHFVKNCNFHVLEIMSLKEILSAKFSQALFGPYHKDFESYRNSNITGLSYKSLNENYNWIKHECFLNDSPILKFKNERKKKIWKKKLTSNYPVYVKIQWKKHLRQMTNKRSKVKRKRLVDCLFPKPVPFQVRGLNTNTITSQELGGQDFRERAALALETRRSTSSEKHGNVSLPSSFLFDAKPLGKNLSFKNFFFNLLKCNQFILLLSGRTTLRRILPDFLSFIHEDHQRRLCHLSFFASLAKIK</sequence>
<dbReference type="Proteomes" id="UP000322234">
    <property type="component" value="Unassembled WGS sequence"/>
</dbReference>
<reference evidence="3" key="1">
    <citation type="submission" date="2019-10" db="EMBL/GenBank/DDBJ databases">
        <title>The sequence and de novo assembly of the wild yak genome.</title>
        <authorList>
            <person name="Liu Y."/>
        </authorList>
    </citation>
    <scope>NUCLEOTIDE SEQUENCE [LARGE SCALE GENOMIC DNA]</scope>
    <source>
        <strain evidence="3">WY2019</strain>
    </source>
</reference>